<evidence type="ECO:0000313" key="2">
    <source>
        <dbReference type="EMBL" id="CAG8819040.1"/>
    </source>
</evidence>
<gene>
    <name evidence="2" type="ORF">RFULGI_LOCUS19480</name>
</gene>
<comment type="caution">
    <text evidence="2">The sequence shown here is derived from an EMBL/GenBank/DDBJ whole genome shotgun (WGS) entry which is preliminary data.</text>
</comment>
<protein>
    <submittedName>
        <fullName evidence="2">11663_t:CDS:1</fullName>
    </submittedName>
</protein>
<feature type="region of interest" description="Disordered" evidence="1">
    <location>
        <begin position="1"/>
        <end position="21"/>
    </location>
</feature>
<evidence type="ECO:0000256" key="1">
    <source>
        <dbReference type="SAM" id="MobiDB-lite"/>
    </source>
</evidence>
<name>A0A9N9KAI8_9GLOM</name>
<reference evidence="2" key="1">
    <citation type="submission" date="2021-06" db="EMBL/GenBank/DDBJ databases">
        <authorList>
            <person name="Kallberg Y."/>
            <person name="Tangrot J."/>
            <person name="Rosling A."/>
        </authorList>
    </citation>
    <scope>NUCLEOTIDE SEQUENCE</scope>
    <source>
        <strain evidence="2">IN212</strain>
    </source>
</reference>
<accession>A0A9N9KAI8</accession>
<evidence type="ECO:0000313" key="3">
    <source>
        <dbReference type="Proteomes" id="UP000789396"/>
    </source>
</evidence>
<sequence>GEKQSLASKNYKLNSSNSAVGDHPDIMFTIKVDENNLELLYVESGRCLTTDQK</sequence>
<proteinExistence type="predicted"/>
<keyword evidence="3" id="KW-1185">Reference proteome</keyword>
<feature type="non-terminal residue" evidence="2">
    <location>
        <position position="1"/>
    </location>
</feature>
<feature type="compositionally biased region" description="Polar residues" evidence="1">
    <location>
        <begin position="1"/>
        <end position="19"/>
    </location>
</feature>
<organism evidence="2 3">
    <name type="scientific">Racocetra fulgida</name>
    <dbReference type="NCBI Taxonomy" id="60492"/>
    <lineage>
        <taxon>Eukaryota</taxon>
        <taxon>Fungi</taxon>
        <taxon>Fungi incertae sedis</taxon>
        <taxon>Mucoromycota</taxon>
        <taxon>Glomeromycotina</taxon>
        <taxon>Glomeromycetes</taxon>
        <taxon>Diversisporales</taxon>
        <taxon>Gigasporaceae</taxon>
        <taxon>Racocetra</taxon>
    </lineage>
</organism>
<dbReference type="EMBL" id="CAJVPZ010096794">
    <property type="protein sequence ID" value="CAG8819040.1"/>
    <property type="molecule type" value="Genomic_DNA"/>
</dbReference>
<dbReference type="Proteomes" id="UP000789396">
    <property type="component" value="Unassembled WGS sequence"/>
</dbReference>
<dbReference type="AlphaFoldDB" id="A0A9N9KAI8"/>
<feature type="non-terminal residue" evidence="2">
    <location>
        <position position="53"/>
    </location>
</feature>
<dbReference type="OrthoDB" id="2414483at2759"/>